<dbReference type="AlphaFoldDB" id="A0A8K0R2U3"/>
<dbReference type="PANTHER" id="PTHR24148:SF82">
    <property type="entry name" value="HETEROKARYON INCOMPATIBILITY DOMAIN-CONTAINING PROTEIN"/>
    <property type="match status" value="1"/>
</dbReference>
<feature type="domain" description="Heterokaryon incompatibility" evidence="1">
    <location>
        <begin position="60"/>
        <end position="266"/>
    </location>
</feature>
<dbReference type="EMBL" id="JAGMVJ010000012">
    <property type="protein sequence ID" value="KAH7084415.1"/>
    <property type="molecule type" value="Genomic_DNA"/>
</dbReference>
<dbReference type="InterPro" id="IPR052895">
    <property type="entry name" value="HetReg/Transcr_Mod"/>
</dbReference>
<evidence type="ECO:0000313" key="2">
    <source>
        <dbReference type="EMBL" id="KAH7084415.1"/>
    </source>
</evidence>
<dbReference type="Proteomes" id="UP000813461">
    <property type="component" value="Unassembled WGS sequence"/>
</dbReference>
<reference evidence="2" key="1">
    <citation type="journal article" date="2021" name="Nat. Commun.">
        <title>Genetic determinants of endophytism in the Arabidopsis root mycobiome.</title>
        <authorList>
            <person name="Mesny F."/>
            <person name="Miyauchi S."/>
            <person name="Thiergart T."/>
            <person name="Pickel B."/>
            <person name="Atanasova L."/>
            <person name="Karlsson M."/>
            <person name="Huettel B."/>
            <person name="Barry K.W."/>
            <person name="Haridas S."/>
            <person name="Chen C."/>
            <person name="Bauer D."/>
            <person name="Andreopoulos W."/>
            <person name="Pangilinan J."/>
            <person name="LaButti K."/>
            <person name="Riley R."/>
            <person name="Lipzen A."/>
            <person name="Clum A."/>
            <person name="Drula E."/>
            <person name="Henrissat B."/>
            <person name="Kohler A."/>
            <person name="Grigoriev I.V."/>
            <person name="Martin F.M."/>
            <person name="Hacquard S."/>
        </authorList>
    </citation>
    <scope>NUCLEOTIDE SEQUENCE</scope>
    <source>
        <strain evidence="2">MPI-SDFR-AT-0120</strain>
    </source>
</reference>
<proteinExistence type="predicted"/>
<dbReference type="OrthoDB" id="2157530at2759"/>
<comment type="caution">
    <text evidence="2">The sequence shown here is derived from an EMBL/GenBank/DDBJ whole genome shotgun (WGS) entry which is preliminary data.</text>
</comment>
<sequence>MACSRAPTLQPAMHKEGANFDYSDCLKAQEIRLLDLKYGKGEEILHFNLQTYYLNAHPDYIALSYTWGNPKDTSPVLCDGKIIKITNNLRDALWQLRENRKRLARKHHAKKCLAQPLLLWIDAVCINQQDRKEKSVQVGLMANIYQQAYKVIVWLGLSDDSSDAIVDYLNEFGAKAEACHMDAGHEPHRKLWHDMASMTTANQWPVEADVFVENIHGRIMKIPVRPLQRLFYSISGWHDQDNLLPIAGIKQFFTRAWWGRIWVLQEVTLPKNVEYICGTKTLTRSRCSAVINAYIALWLILMNRLKREPESLTPYQFEITRNLFHHRPNVMLSSWRIYRESRFPLAALLRATCVGTINLNRHGPHHLDATDPRDKVFALLDLATDQEELEHAGIFPDYEKSFQEVYTMTMAVLLQQGHISLLSMCQPRKSPGLPSWVPDWSQSVTDMLQDVENDHITLDPRFNTSGAEPKDAEITVRTGKGGMMGITIMCQIYDEIYTAGVFSNRVDSREVPVSETFSWPTQWLLEFIRLTYFRKHHYRNFGDRLRAAARSSIGGVGFNQDGQLARVGEGRFSDAIILLGRGIIQIKNKRTACEAKLFLARQVEKTKSNAWLSNQLDSEIIGKSLGRLPFVTKNGHLVLSSEHVERGDVIALIKGAQVPFVLRRQSNECYQIVSEAYVDGIMDGEAMNVSKCSPVEIL</sequence>
<name>A0A8K0R2U3_9PLEO</name>
<organism evidence="2 3">
    <name type="scientific">Paraphoma chrysanthemicola</name>
    <dbReference type="NCBI Taxonomy" id="798071"/>
    <lineage>
        <taxon>Eukaryota</taxon>
        <taxon>Fungi</taxon>
        <taxon>Dikarya</taxon>
        <taxon>Ascomycota</taxon>
        <taxon>Pezizomycotina</taxon>
        <taxon>Dothideomycetes</taxon>
        <taxon>Pleosporomycetidae</taxon>
        <taxon>Pleosporales</taxon>
        <taxon>Pleosporineae</taxon>
        <taxon>Phaeosphaeriaceae</taxon>
        <taxon>Paraphoma</taxon>
    </lineage>
</organism>
<dbReference type="Pfam" id="PF06985">
    <property type="entry name" value="HET"/>
    <property type="match status" value="1"/>
</dbReference>
<protein>
    <submittedName>
        <fullName evidence="2">Heterokaryon incompatibility protein-domain-containing protein</fullName>
    </submittedName>
</protein>
<keyword evidence="3" id="KW-1185">Reference proteome</keyword>
<evidence type="ECO:0000313" key="3">
    <source>
        <dbReference type="Proteomes" id="UP000813461"/>
    </source>
</evidence>
<dbReference type="Pfam" id="PF26639">
    <property type="entry name" value="Het-6_barrel"/>
    <property type="match status" value="1"/>
</dbReference>
<accession>A0A8K0R2U3</accession>
<evidence type="ECO:0000259" key="1">
    <source>
        <dbReference type="Pfam" id="PF06985"/>
    </source>
</evidence>
<dbReference type="InterPro" id="IPR010730">
    <property type="entry name" value="HET"/>
</dbReference>
<gene>
    <name evidence="2" type="ORF">FB567DRAFT_82001</name>
</gene>
<dbReference type="PANTHER" id="PTHR24148">
    <property type="entry name" value="ANKYRIN REPEAT DOMAIN-CONTAINING PROTEIN 39 HOMOLOG-RELATED"/>
    <property type="match status" value="1"/>
</dbReference>